<dbReference type="PROSITE" id="PS51465">
    <property type="entry name" value="KAZAL_2"/>
    <property type="match status" value="1"/>
</dbReference>
<dbReference type="Gene3D" id="3.30.60.30">
    <property type="match status" value="1"/>
</dbReference>
<name>A0A672UAS9_STRHB</name>
<evidence type="ECO:0000259" key="2">
    <source>
        <dbReference type="PROSITE" id="PS51465"/>
    </source>
</evidence>
<dbReference type="Proteomes" id="UP000472266">
    <property type="component" value="Chromosome 15"/>
</dbReference>
<dbReference type="InterPro" id="IPR002350">
    <property type="entry name" value="Kazal_dom"/>
</dbReference>
<dbReference type="InterPro" id="IPR036058">
    <property type="entry name" value="Kazal_dom_sf"/>
</dbReference>
<feature type="domain" description="Kazal-like" evidence="2">
    <location>
        <begin position="19"/>
        <end position="61"/>
    </location>
</feature>
<accession>A0A672UAS9</accession>
<keyword evidence="1" id="KW-1015">Disulfide bond</keyword>
<keyword evidence="4" id="KW-1185">Reference proteome</keyword>
<evidence type="ECO:0000256" key="1">
    <source>
        <dbReference type="ARBA" id="ARBA00023157"/>
    </source>
</evidence>
<proteinExistence type="predicted"/>
<dbReference type="AlphaFoldDB" id="A0A672UAS9"/>
<dbReference type="SUPFAM" id="SSF100895">
    <property type="entry name" value="Kazal-type serine protease inhibitors"/>
    <property type="match status" value="1"/>
</dbReference>
<reference evidence="3" key="3">
    <citation type="submission" date="2025-09" db="UniProtKB">
        <authorList>
            <consortium name="Ensembl"/>
        </authorList>
    </citation>
    <scope>IDENTIFICATION</scope>
</reference>
<reference evidence="3 4" key="1">
    <citation type="submission" date="2019-11" db="EMBL/GenBank/DDBJ databases">
        <title>Strigops habroptila (kakapo) genome, bStrHab1, primary haplotype, v2.</title>
        <authorList>
            <person name="Jarvis E.D."/>
            <person name="Howard J."/>
            <person name="Rhie A."/>
            <person name="Phillippy A."/>
            <person name="Korlach J."/>
            <person name="Digby A."/>
            <person name="Iorns D."/>
            <person name="Eason D."/>
            <person name="Robertson B."/>
            <person name="Raemaekers T."/>
            <person name="Howe K."/>
            <person name="Lewin H."/>
            <person name="Damas J."/>
            <person name="Hastie A."/>
            <person name="Tracey A."/>
            <person name="Chow W."/>
            <person name="Fedrigo O."/>
        </authorList>
    </citation>
    <scope>NUCLEOTIDE SEQUENCE [LARGE SCALE GENOMIC DNA]</scope>
</reference>
<dbReference type="InParanoid" id="A0A672UAS9"/>
<protein>
    <recommendedName>
        <fullName evidence="2">Kazal-like domain-containing protein</fullName>
    </recommendedName>
</protein>
<evidence type="ECO:0000313" key="3">
    <source>
        <dbReference type="Ensembl" id="ENSSHBP00005010786.1"/>
    </source>
</evidence>
<dbReference type="Pfam" id="PF00050">
    <property type="entry name" value="Kazal_1"/>
    <property type="match status" value="1"/>
</dbReference>
<dbReference type="PROSITE" id="PS00282">
    <property type="entry name" value="KAZAL_1"/>
    <property type="match status" value="1"/>
</dbReference>
<dbReference type="Ensembl" id="ENSSHBT00005012989.1">
    <property type="protein sequence ID" value="ENSSHBP00005010786.1"/>
    <property type="gene ID" value="ENSSHBG00005009377.1"/>
</dbReference>
<reference evidence="3" key="2">
    <citation type="submission" date="2025-08" db="UniProtKB">
        <authorList>
            <consortium name="Ensembl"/>
        </authorList>
    </citation>
    <scope>IDENTIFICATION</scope>
</reference>
<evidence type="ECO:0000313" key="4">
    <source>
        <dbReference type="Proteomes" id="UP000472266"/>
    </source>
</evidence>
<organism evidence="3 4">
    <name type="scientific">Strigops habroptila</name>
    <name type="common">Kakapo</name>
    <dbReference type="NCBI Taxonomy" id="2489341"/>
    <lineage>
        <taxon>Eukaryota</taxon>
        <taxon>Metazoa</taxon>
        <taxon>Chordata</taxon>
        <taxon>Craniata</taxon>
        <taxon>Vertebrata</taxon>
        <taxon>Euteleostomi</taxon>
        <taxon>Archelosauria</taxon>
        <taxon>Archosauria</taxon>
        <taxon>Dinosauria</taxon>
        <taxon>Saurischia</taxon>
        <taxon>Theropoda</taxon>
        <taxon>Coelurosauria</taxon>
        <taxon>Aves</taxon>
        <taxon>Neognathae</taxon>
        <taxon>Neoaves</taxon>
        <taxon>Telluraves</taxon>
        <taxon>Australaves</taxon>
        <taxon>Psittaciformes</taxon>
        <taxon>Psittacidae</taxon>
        <taxon>Strigops</taxon>
    </lineage>
</organism>
<sequence length="61" mass="6988">MIHIRTPFSPFGDITREFNCPTDYEPTCGTDNVTYPNECSLCKEIFGIDISQQKLLLQKAF</sequence>
<dbReference type="SMART" id="SM00280">
    <property type="entry name" value="KAZAL"/>
    <property type="match status" value="1"/>
</dbReference>